<organism evidence="2 3">
    <name type="scientific">Streptomyces indiaensis</name>
    <dbReference type="NCBI Taxonomy" id="284033"/>
    <lineage>
        <taxon>Bacteria</taxon>
        <taxon>Bacillati</taxon>
        <taxon>Actinomycetota</taxon>
        <taxon>Actinomycetes</taxon>
        <taxon>Kitasatosporales</taxon>
        <taxon>Streptomycetaceae</taxon>
        <taxon>Streptomyces</taxon>
    </lineage>
</organism>
<evidence type="ECO:0008006" key="4">
    <source>
        <dbReference type="Google" id="ProtNLM"/>
    </source>
</evidence>
<proteinExistence type="predicted"/>
<comment type="caution">
    <text evidence="2">The sequence shown here is derived from an EMBL/GenBank/DDBJ whole genome shotgun (WGS) entry which is preliminary data.</text>
</comment>
<sequence>MPISQAKKLTFFVVIGAAFGLFCIILGASEQNSVLMGAGALAALGGLALAFMAMTRRRPKR</sequence>
<accession>A0ABN3DRN8</accession>
<keyword evidence="1" id="KW-1133">Transmembrane helix</keyword>
<feature type="transmembrane region" description="Helical" evidence="1">
    <location>
        <begin position="34"/>
        <end position="54"/>
    </location>
</feature>
<evidence type="ECO:0000313" key="2">
    <source>
        <dbReference type="EMBL" id="GAA2239971.1"/>
    </source>
</evidence>
<feature type="transmembrane region" description="Helical" evidence="1">
    <location>
        <begin position="9"/>
        <end position="28"/>
    </location>
</feature>
<evidence type="ECO:0000256" key="1">
    <source>
        <dbReference type="SAM" id="Phobius"/>
    </source>
</evidence>
<keyword evidence="3" id="KW-1185">Reference proteome</keyword>
<dbReference type="Proteomes" id="UP001501474">
    <property type="component" value="Unassembled WGS sequence"/>
</dbReference>
<name>A0ABN3DRN8_9ACTN</name>
<gene>
    <name evidence="2" type="ORF">GCM10010104_39130</name>
</gene>
<keyword evidence="1" id="KW-0472">Membrane</keyword>
<dbReference type="RefSeq" id="WP_234845500.1">
    <property type="nucleotide sequence ID" value="NZ_BAAART010000082.1"/>
</dbReference>
<evidence type="ECO:0000313" key="3">
    <source>
        <dbReference type="Proteomes" id="UP001501474"/>
    </source>
</evidence>
<protein>
    <recommendedName>
        <fullName evidence="4">LPXTG cell wall anchor domain-containing protein</fullName>
    </recommendedName>
</protein>
<reference evidence="2 3" key="1">
    <citation type="journal article" date="2019" name="Int. J. Syst. Evol. Microbiol.">
        <title>The Global Catalogue of Microorganisms (GCM) 10K type strain sequencing project: providing services to taxonomists for standard genome sequencing and annotation.</title>
        <authorList>
            <consortium name="The Broad Institute Genomics Platform"/>
            <consortium name="The Broad Institute Genome Sequencing Center for Infectious Disease"/>
            <person name="Wu L."/>
            <person name="Ma J."/>
        </authorList>
    </citation>
    <scope>NUCLEOTIDE SEQUENCE [LARGE SCALE GENOMIC DNA]</scope>
    <source>
        <strain evidence="2 3">JCM 3053</strain>
    </source>
</reference>
<dbReference type="EMBL" id="BAAART010000082">
    <property type="protein sequence ID" value="GAA2239971.1"/>
    <property type="molecule type" value="Genomic_DNA"/>
</dbReference>
<keyword evidence="1" id="KW-0812">Transmembrane</keyword>